<gene>
    <name evidence="3" type="ORF">GCM10010406_37050</name>
</gene>
<accession>A0ABP5ZLI3</accession>
<evidence type="ECO:0000256" key="2">
    <source>
        <dbReference type="SAM" id="Phobius"/>
    </source>
</evidence>
<reference evidence="4" key="1">
    <citation type="journal article" date="2019" name="Int. J. Syst. Evol. Microbiol.">
        <title>The Global Catalogue of Microorganisms (GCM) 10K type strain sequencing project: providing services to taxonomists for standard genome sequencing and annotation.</title>
        <authorList>
            <consortium name="The Broad Institute Genomics Platform"/>
            <consortium name="The Broad Institute Genome Sequencing Center for Infectious Disease"/>
            <person name="Wu L."/>
            <person name="Ma J."/>
        </authorList>
    </citation>
    <scope>NUCLEOTIDE SEQUENCE [LARGE SCALE GENOMIC DNA]</scope>
    <source>
        <strain evidence="4">JCM 6307</strain>
    </source>
</reference>
<evidence type="ECO:0000313" key="3">
    <source>
        <dbReference type="EMBL" id="GAA2497234.1"/>
    </source>
</evidence>
<comment type="caution">
    <text evidence="3">The sequence shown here is derived from an EMBL/GenBank/DDBJ whole genome shotgun (WGS) entry which is preliminary data.</text>
</comment>
<evidence type="ECO:0000256" key="1">
    <source>
        <dbReference type="SAM" id="MobiDB-lite"/>
    </source>
</evidence>
<keyword evidence="2" id="KW-0812">Transmembrane</keyword>
<keyword evidence="2" id="KW-0472">Membrane</keyword>
<keyword evidence="4" id="KW-1185">Reference proteome</keyword>
<feature type="transmembrane region" description="Helical" evidence="2">
    <location>
        <begin position="40"/>
        <end position="63"/>
    </location>
</feature>
<organism evidence="3 4">
    <name type="scientific">Streptomyces thermolineatus</name>
    <dbReference type="NCBI Taxonomy" id="44033"/>
    <lineage>
        <taxon>Bacteria</taxon>
        <taxon>Bacillati</taxon>
        <taxon>Actinomycetota</taxon>
        <taxon>Actinomycetes</taxon>
        <taxon>Kitasatosporales</taxon>
        <taxon>Streptomycetaceae</taxon>
        <taxon>Streptomyces</taxon>
    </lineage>
</organism>
<keyword evidence="2" id="KW-1133">Transmembrane helix</keyword>
<dbReference type="RefSeq" id="WP_344384314.1">
    <property type="nucleotide sequence ID" value="NZ_BAAATA010000023.1"/>
</dbReference>
<dbReference type="Proteomes" id="UP001501358">
    <property type="component" value="Unassembled WGS sequence"/>
</dbReference>
<proteinExistence type="predicted"/>
<protein>
    <recommendedName>
        <fullName evidence="5">TPM domain-containing protein</fullName>
    </recommendedName>
</protein>
<name>A0ABP5ZLI3_9ACTN</name>
<feature type="transmembrane region" description="Helical" evidence="2">
    <location>
        <begin position="205"/>
        <end position="226"/>
    </location>
</feature>
<sequence length="475" mass="48228">MGTIEPSTSAPPPPSGPRGPTGAAGPTGGRGALRRRARAWAVLLTVLAVLWGTAGTAGAATGVEKIAEQLRSSPVYVDPAASDKLSAAEAQDLAARIRDSGVPIYVAVLPADPSYGGGRIFDRLRAAVGEPGVYAVALGSDFGAASDSSVLPGSTSRSIAARNVQEHPGDPSAILDGFVADVSAAVAGGGTGDRGSPGTGGSSGAGAGVLVTMLVLLGLLAGAGLYGARRSARRRREEEREQLEQVRAAVEEDITAYGEALDRLDFHPSDPKATPQMLEDYGRALDAYETAKARSAAARRPQDVRAVSEALEDGRFSLAVLDARREGRSLPERRPPCFFDPRHGPSVEDAQWAPDGGSLRPVPVCAADAARIADGLDPAVRTVSVDGRQRPYWDAGPAYAPWAGGYYGAYGSMLLPGLLIGTMLGNSMGPAHALGAGYYGDYGGGGGDFGGGFGGDFGGGGGGDFGGGFGDSGGF</sequence>
<feature type="region of interest" description="Disordered" evidence="1">
    <location>
        <begin position="1"/>
        <end position="30"/>
    </location>
</feature>
<dbReference type="EMBL" id="BAAATA010000023">
    <property type="protein sequence ID" value="GAA2497234.1"/>
    <property type="molecule type" value="Genomic_DNA"/>
</dbReference>
<evidence type="ECO:0008006" key="5">
    <source>
        <dbReference type="Google" id="ProtNLM"/>
    </source>
</evidence>
<evidence type="ECO:0000313" key="4">
    <source>
        <dbReference type="Proteomes" id="UP001501358"/>
    </source>
</evidence>